<keyword evidence="5" id="KW-0325">Glycoprotein</keyword>
<feature type="chain" id="PRO_5005110451" description="Carboxylic ester hydrolase" evidence="6">
    <location>
        <begin position="20"/>
        <end position="560"/>
    </location>
</feature>
<dbReference type="InterPro" id="IPR029058">
    <property type="entry name" value="AB_hydrolase_fold"/>
</dbReference>
<proteinExistence type="evidence at transcript level"/>
<dbReference type="SUPFAM" id="SSF53474">
    <property type="entry name" value="alpha/beta-Hydrolases"/>
    <property type="match status" value="1"/>
</dbReference>
<evidence type="ECO:0000256" key="4">
    <source>
        <dbReference type="ARBA" id="ARBA00023157"/>
    </source>
</evidence>
<evidence type="ECO:0000256" key="6">
    <source>
        <dbReference type="RuleBase" id="RU361235"/>
    </source>
</evidence>
<dbReference type="InterPro" id="IPR050309">
    <property type="entry name" value="Type-B_Carboxylest/Lipase"/>
</dbReference>
<keyword evidence="6" id="KW-0732">Signal</keyword>
<dbReference type="Gene3D" id="3.40.50.1820">
    <property type="entry name" value="alpha/beta hydrolase"/>
    <property type="match status" value="1"/>
</dbReference>
<dbReference type="ESTHER" id="chisp-a0a0b4ry77">
    <property type="family name" value="Carb_B_Arthropoda"/>
</dbReference>
<dbReference type="GO" id="GO:0052689">
    <property type="term" value="F:carboxylic ester hydrolase activity"/>
    <property type="evidence" value="ECO:0007669"/>
    <property type="project" value="UniProtKB-KW"/>
</dbReference>
<evidence type="ECO:0000313" key="8">
    <source>
        <dbReference type="EMBL" id="AIY69029.1"/>
    </source>
</evidence>
<evidence type="ECO:0000259" key="7">
    <source>
        <dbReference type="Pfam" id="PF00135"/>
    </source>
</evidence>
<reference evidence="8" key="1">
    <citation type="submission" date="2014-01" db="EMBL/GenBank/DDBJ databases">
        <authorList>
            <person name="Wang B."/>
            <person name="Wang Y."/>
            <person name="Han P."/>
            <person name="Zhang Y."/>
            <person name="Han Z."/>
        </authorList>
    </citation>
    <scope>NUCLEOTIDE SEQUENCE</scope>
    <source>
        <strain evidence="8">CsuEst3</strain>
    </source>
</reference>
<evidence type="ECO:0000256" key="1">
    <source>
        <dbReference type="ARBA" id="ARBA00005964"/>
    </source>
</evidence>
<dbReference type="EMBL" id="KJ023201">
    <property type="protein sequence ID" value="AIY69029.1"/>
    <property type="molecule type" value="mRNA"/>
</dbReference>
<sequence length="560" mass="62522">MARLLLVLFLTALYKSVLCEEQESRIVQISQGPVRGYKDHEENLYTFFGIPYATAPTGQDRYKAPLPGPSWLTPFDADNDNIICPQAIIPAFKHLYKNADMRQNCLIANVYVPDTVEKSLPVLVVVHGGGFQVGSGNLLKVKKLVASNNIIAVTFNYRLGIHGFLCLGTQYAPGNAGMKDQVALLKWVNENIANFGGNPNDVTITGYSAGAVSVELLMLSPLAKGLFNKAIAESGGALGVFAMQTDPLENAKGFAKRFEIEHADDAYALEDFYKNASFETITSDSFFSEMFSPLFTPCIESEIGQEIFLADSPINILKSGDYEKVPFLVGFNDKEGISRIDSFETWKNNMNQKFSDFLPPDLQFRNKAEEELTAKDIKEFYFGDKKVDDDTILSFVDFMSDVSFAYPILKAVQLHANAGNNKIFLYLYNYVDELIPVVPHTDVKGATHCAQTFGVFDGYMFSNDTERDLPHDYKKHKVILRQMWGNFIKTGAPVPEGSSLATWPPTGADGSPHMLLGQSIELQDSALLQERRRMWDAVYSRHYRAPSQPQAFVLFSRNEL</sequence>
<dbReference type="EC" id="3.1.1.-" evidence="6"/>
<dbReference type="PROSITE" id="PS00122">
    <property type="entry name" value="CARBOXYLESTERASE_B_1"/>
    <property type="match status" value="1"/>
</dbReference>
<organism evidence="8">
    <name type="scientific">Chilo suppressalis</name>
    <name type="common">Asiatic rice borer moth</name>
    <dbReference type="NCBI Taxonomy" id="168631"/>
    <lineage>
        <taxon>Eukaryota</taxon>
        <taxon>Metazoa</taxon>
        <taxon>Ecdysozoa</taxon>
        <taxon>Arthropoda</taxon>
        <taxon>Hexapoda</taxon>
        <taxon>Insecta</taxon>
        <taxon>Pterygota</taxon>
        <taxon>Neoptera</taxon>
        <taxon>Endopterygota</taxon>
        <taxon>Lepidoptera</taxon>
        <taxon>Glossata</taxon>
        <taxon>Ditrysia</taxon>
        <taxon>Pyraloidea</taxon>
        <taxon>Crambidae</taxon>
        <taxon>Crambinae</taxon>
        <taxon>Chilo</taxon>
    </lineage>
</organism>
<evidence type="ECO:0000256" key="5">
    <source>
        <dbReference type="ARBA" id="ARBA00023180"/>
    </source>
</evidence>
<dbReference type="AlphaFoldDB" id="A0A0B4RY77"/>
<dbReference type="PANTHER" id="PTHR11559">
    <property type="entry name" value="CARBOXYLESTERASE"/>
    <property type="match status" value="1"/>
</dbReference>
<dbReference type="InterPro" id="IPR002018">
    <property type="entry name" value="CarbesteraseB"/>
</dbReference>
<dbReference type="OrthoDB" id="3200163at2759"/>
<accession>A0A0B4RY77</accession>
<dbReference type="InterPro" id="IPR019826">
    <property type="entry name" value="Carboxylesterase_B_AS"/>
</dbReference>
<evidence type="ECO:0000256" key="2">
    <source>
        <dbReference type="ARBA" id="ARBA00022487"/>
    </source>
</evidence>
<keyword evidence="4" id="KW-1015">Disulfide bond</keyword>
<feature type="domain" description="Carboxylesterase type B" evidence="7">
    <location>
        <begin position="24"/>
        <end position="527"/>
    </location>
</feature>
<protein>
    <recommendedName>
        <fullName evidence="6">Carboxylic ester hydrolase</fullName>
        <ecNumber evidence="6">3.1.1.-</ecNumber>
    </recommendedName>
</protein>
<name>A0A0B4RY77_CHISP</name>
<keyword evidence="3 6" id="KW-0378">Hydrolase</keyword>
<evidence type="ECO:0000256" key="3">
    <source>
        <dbReference type="ARBA" id="ARBA00022801"/>
    </source>
</evidence>
<feature type="signal peptide" evidence="6">
    <location>
        <begin position="1"/>
        <end position="19"/>
    </location>
</feature>
<comment type="similarity">
    <text evidence="1 6">Belongs to the type-B carboxylesterase/lipase family.</text>
</comment>
<dbReference type="Pfam" id="PF00135">
    <property type="entry name" value="COesterase"/>
    <property type="match status" value="1"/>
</dbReference>
<keyword evidence="2" id="KW-0719">Serine esterase</keyword>